<feature type="chain" id="PRO_5013235433" evidence="2">
    <location>
        <begin position="25"/>
        <end position="146"/>
    </location>
</feature>
<protein>
    <submittedName>
        <fullName evidence="3">Regulator RcnB of Ni and Co efflux</fullName>
    </submittedName>
</protein>
<dbReference type="InterPro" id="IPR024572">
    <property type="entry name" value="RcnB"/>
</dbReference>
<dbReference type="Pfam" id="PF11776">
    <property type="entry name" value="RcnB"/>
    <property type="match status" value="1"/>
</dbReference>
<evidence type="ECO:0000313" key="4">
    <source>
        <dbReference type="Proteomes" id="UP000219042"/>
    </source>
</evidence>
<keyword evidence="4" id="KW-1185">Reference proteome</keyword>
<accession>A0A240E9Y4</accession>
<evidence type="ECO:0000256" key="2">
    <source>
        <dbReference type="SAM" id="SignalP"/>
    </source>
</evidence>
<feature type="signal peptide" evidence="2">
    <location>
        <begin position="1"/>
        <end position="24"/>
    </location>
</feature>
<reference evidence="4" key="1">
    <citation type="submission" date="2016-09" db="EMBL/GenBank/DDBJ databases">
        <authorList>
            <person name="Varghese N."/>
            <person name="Submissions S."/>
        </authorList>
    </citation>
    <scope>NUCLEOTIDE SEQUENCE [LARGE SCALE GENOMIC DNA]</scope>
    <source>
        <strain evidence="4">ANC 4466</strain>
    </source>
</reference>
<dbReference type="Proteomes" id="UP000219042">
    <property type="component" value="Unassembled WGS sequence"/>
</dbReference>
<dbReference type="Gene3D" id="3.10.450.160">
    <property type="entry name" value="inner membrane protein cigr"/>
    <property type="match status" value="1"/>
</dbReference>
<evidence type="ECO:0000256" key="1">
    <source>
        <dbReference type="SAM" id="MobiDB-lite"/>
    </source>
</evidence>
<proteinExistence type="predicted"/>
<keyword evidence="2" id="KW-0732">Signal</keyword>
<gene>
    <name evidence="3" type="ORF">SAMN05421731_10591</name>
</gene>
<sequence>MFKNKTFTAILAVTMLSTSMLSIAAPRDFAADQQPRNDQHQQRFDQGPSNNQYRDDRDQRGNPQGYNGPHQQGQSRNNGPRPSEDWQRGQPIPQEYRGQNHYVNDWQNRNLPQPPKGHRWLEVNGDYVLVAIATSIITAIFMGNQY</sequence>
<name>A0A240E9Y4_9GAMM</name>
<dbReference type="AlphaFoldDB" id="A0A240E9Y4"/>
<dbReference type="OrthoDB" id="6687316at2"/>
<organism evidence="3 4">
    <name type="scientific">Acinetobacter puyangensis</name>
    <dbReference type="NCBI Taxonomy" id="1096779"/>
    <lineage>
        <taxon>Bacteria</taxon>
        <taxon>Pseudomonadati</taxon>
        <taxon>Pseudomonadota</taxon>
        <taxon>Gammaproteobacteria</taxon>
        <taxon>Moraxellales</taxon>
        <taxon>Moraxellaceae</taxon>
        <taxon>Acinetobacter</taxon>
    </lineage>
</organism>
<dbReference type="RefSeq" id="WP_097079316.1">
    <property type="nucleotide sequence ID" value="NZ_BAABHT010000005.1"/>
</dbReference>
<evidence type="ECO:0000313" key="3">
    <source>
        <dbReference type="EMBL" id="SNX45537.1"/>
    </source>
</evidence>
<feature type="region of interest" description="Disordered" evidence="1">
    <location>
        <begin position="31"/>
        <end position="95"/>
    </location>
</feature>
<feature type="compositionally biased region" description="Polar residues" evidence="1">
    <location>
        <begin position="61"/>
        <end position="80"/>
    </location>
</feature>
<dbReference type="EMBL" id="OANT01000005">
    <property type="protein sequence ID" value="SNX45537.1"/>
    <property type="molecule type" value="Genomic_DNA"/>
</dbReference>